<evidence type="ECO:0000313" key="1">
    <source>
        <dbReference type="EMBL" id="KAG8012896.1"/>
    </source>
</evidence>
<proteinExistence type="predicted"/>
<dbReference type="Proteomes" id="UP000805704">
    <property type="component" value="Chromosome 12"/>
</dbReference>
<protein>
    <submittedName>
        <fullName evidence="1">Uncharacterized protein</fullName>
    </submittedName>
</protein>
<dbReference type="EMBL" id="CM024800">
    <property type="protein sequence ID" value="KAG8012896.1"/>
    <property type="molecule type" value="Genomic_DNA"/>
</dbReference>
<keyword evidence="2" id="KW-1185">Reference proteome</keyword>
<accession>A0ACB7FF47</accession>
<comment type="caution">
    <text evidence="1">The sequence shown here is derived from an EMBL/GenBank/DDBJ whole genome shotgun (WGS) entry which is preliminary data.</text>
</comment>
<reference evidence="1" key="1">
    <citation type="submission" date="2020-04" db="EMBL/GenBank/DDBJ databases">
        <title>A chromosome-scale assembly and high-density genetic map of the yellow drum (Nibea albiflora) genome.</title>
        <authorList>
            <person name="Xu D."/>
            <person name="Zhang W."/>
            <person name="Chen R."/>
            <person name="Tan P."/>
            <person name="Wang L."/>
            <person name="Song H."/>
            <person name="Tian L."/>
            <person name="Zhu Q."/>
            <person name="Wang B."/>
        </authorList>
    </citation>
    <scope>NUCLEOTIDE SEQUENCE</scope>
    <source>
        <strain evidence="1">ZJHYS-2018</strain>
    </source>
</reference>
<evidence type="ECO:0000313" key="2">
    <source>
        <dbReference type="Proteomes" id="UP000805704"/>
    </source>
</evidence>
<organism evidence="1 2">
    <name type="scientific">Nibea albiflora</name>
    <name type="common">Yellow drum</name>
    <name type="synonym">Corvina albiflora</name>
    <dbReference type="NCBI Taxonomy" id="240163"/>
    <lineage>
        <taxon>Eukaryota</taxon>
        <taxon>Metazoa</taxon>
        <taxon>Chordata</taxon>
        <taxon>Craniata</taxon>
        <taxon>Vertebrata</taxon>
        <taxon>Euteleostomi</taxon>
        <taxon>Actinopterygii</taxon>
        <taxon>Neopterygii</taxon>
        <taxon>Teleostei</taxon>
        <taxon>Neoteleostei</taxon>
        <taxon>Acanthomorphata</taxon>
        <taxon>Eupercaria</taxon>
        <taxon>Sciaenidae</taxon>
        <taxon>Nibea</taxon>
    </lineage>
</organism>
<sequence length="80" mass="9281">MGEELVLWQNRSDVTTLAEVKAQKRTMTEEGGGEIRKKGAGSLQRERLSRETWHCSERSMRTENTKKEKERKKSRFGLAL</sequence>
<name>A0ACB7FF47_NIBAL</name>
<gene>
    <name evidence="1" type="ORF">GBF38_020843</name>
</gene>